<keyword evidence="1" id="KW-1133">Transmembrane helix</keyword>
<comment type="caution">
    <text evidence="2">The sequence shown here is derived from an EMBL/GenBank/DDBJ whole genome shotgun (WGS) entry which is preliminary data.</text>
</comment>
<dbReference type="AlphaFoldDB" id="A0A840CTI6"/>
<proteinExistence type="predicted"/>
<dbReference type="Proteomes" id="UP000555103">
    <property type="component" value="Unassembled WGS sequence"/>
</dbReference>
<evidence type="ECO:0000313" key="3">
    <source>
        <dbReference type="Proteomes" id="UP000555103"/>
    </source>
</evidence>
<name>A0A840CTI6_9BACT</name>
<reference evidence="2 3" key="1">
    <citation type="submission" date="2020-08" db="EMBL/GenBank/DDBJ databases">
        <title>Genomic Encyclopedia of Type Strains, Phase IV (KMG-IV): sequencing the most valuable type-strain genomes for metagenomic binning, comparative biology and taxonomic classification.</title>
        <authorList>
            <person name="Goeker M."/>
        </authorList>
    </citation>
    <scope>NUCLEOTIDE SEQUENCE [LARGE SCALE GENOMIC DNA]</scope>
    <source>
        <strain evidence="2 3">DSM 104969</strain>
    </source>
</reference>
<feature type="transmembrane region" description="Helical" evidence="1">
    <location>
        <begin position="12"/>
        <end position="32"/>
    </location>
</feature>
<gene>
    <name evidence="2" type="ORF">GGR21_001727</name>
</gene>
<organism evidence="2 3">
    <name type="scientific">Dysgonomonas hofstadii</name>
    <dbReference type="NCBI Taxonomy" id="637886"/>
    <lineage>
        <taxon>Bacteria</taxon>
        <taxon>Pseudomonadati</taxon>
        <taxon>Bacteroidota</taxon>
        <taxon>Bacteroidia</taxon>
        <taxon>Bacteroidales</taxon>
        <taxon>Dysgonomonadaceae</taxon>
        <taxon>Dysgonomonas</taxon>
    </lineage>
</organism>
<evidence type="ECO:0000313" key="2">
    <source>
        <dbReference type="EMBL" id="MBB4035832.1"/>
    </source>
</evidence>
<accession>A0A840CTI6</accession>
<keyword evidence="3" id="KW-1185">Reference proteome</keyword>
<keyword evidence="1" id="KW-0472">Membrane</keyword>
<sequence length="33" mass="3862">MDEDYGENKTKVYLIALIGCGIILFALFYLFMR</sequence>
<evidence type="ECO:0000256" key="1">
    <source>
        <dbReference type="SAM" id="Phobius"/>
    </source>
</evidence>
<protein>
    <submittedName>
        <fullName evidence="2">Uncharacterized protein</fullName>
    </submittedName>
</protein>
<dbReference type="EMBL" id="JACIEP010000005">
    <property type="protein sequence ID" value="MBB4035832.1"/>
    <property type="molecule type" value="Genomic_DNA"/>
</dbReference>
<keyword evidence="1" id="KW-0812">Transmembrane</keyword>